<evidence type="ECO:0000313" key="2">
    <source>
        <dbReference type="EMBL" id="KRS10701.1"/>
    </source>
</evidence>
<feature type="transmembrane region" description="Helical" evidence="1">
    <location>
        <begin position="45"/>
        <end position="62"/>
    </location>
</feature>
<dbReference type="AlphaFoldDB" id="A0A0T5NP17"/>
<feature type="transmembrane region" description="Helical" evidence="1">
    <location>
        <begin position="7"/>
        <end position="33"/>
    </location>
</feature>
<keyword evidence="3" id="KW-1185">Reference proteome</keyword>
<dbReference type="EMBL" id="LAXJ01000027">
    <property type="protein sequence ID" value="KRS10701.1"/>
    <property type="molecule type" value="Genomic_DNA"/>
</dbReference>
<dbReference type="Proteomes" id="UP000051295">
    <property type="component" value="Unassembled WGS sequence"/>
</dbReference>
<gene>
    <name evidence="2" type="ORF">XM53_19350</name>
</gene>
<comment type="caution">
    <text evidence="2">The sequence shown here is derived from an EMBL/GenBank/DDBJ whole genome shotgun (WGS) entry which is preliminary data.</text>
</comment>
<sequence>MVIRAGIALIVGGAASMAAIALVDLVALLNTVLLVEPRARVQWESVPGFVAVMTILGPRLAVWW</sequence>
<reference evidence="2 3" key="1">
    <citation type="submission" date="2015-04" db="EMBL/GenBank/DDBJ databases">
        <title>The draft genome sequence of Roseovarius sp.R12b.</title>
        <authorList>
            <person name="Li G."/>
            <person name="Lai Q."/>
            <person name="Shao Z."/>
            <person name="Yan P."/>
        </authorList>
    </citation>
    <scope>NUCLEOTIDE SEQUENCE [LARGE SCALE GENOMIC DNA]</scope>
    <source>
        <strain evidence="2 3">R12B</strain>
    </source>
</reference>
<name>A0A0T5NP17_9RHOB</name>
<keyword evidence="1" id="KW-0472">Membrane</keyword>
<keyword evidence="1" id="KW-1133">Transmembrane helix</keyword>
<dbReference type="PATRIC" id="fig|1641875.4.peg.2406"/>
<accession>A0A0T5NP17</accession>
<protein>
    <submittedName>
        <fullName evidence="2">Uncharacterized protein</fullName>
    </submittedName>
</protein>
<keyword evidence="1" id="KW-0812">Transmembrane</keyword>
<evidence type="ECO:0000256" key="1">
    <source>
        <dbReference type="SAM" id="Phobius"/>
    </source>
</evidence>
<evidence type="ECO:0000313" key="3">
    <source>
        <dbReference type="Proteomes" id="UP000051295"/>
    </source>
</evidence>
<proteinExistence type="predicted"/>
<organism evidence="2 3">
    <name type="scientific">Roseovarius atlanticus</name>
    <dbReference type="NCBI Taxonomy" id="1641875"/>
    <lineage>
        <taxon>Bacteria</taxon>
        <taxon>Pseudomonadati</taxon>
        <taxon>Pseudomonadota</taxon>
        <taxon>Alphaproteobacteria</taxon>
        <taxon>Rhodobacterales</taxon>
        <taxon>Roseobacteraceae</taxon>
        <taxon>Roseovarius</taxon>
    </lineage>
</organism>